<dbReference type="SUPFAM" id="SSF55826">
    <property type="entry name" value="YbaK/ProRS associated domain"/>
    <property type="match status" value="1"/>
</dbReference>
<name>A0ABW3DFQ6_9BACL</name>
<evidence type="ECO:0000313" key="1">
    <source>
        <dbReference type="EMBL" id="MFD0872302.1"/>
    </source>
</evidence>
<evidence type="ECO:0000313" key="2">
    <source>
        <dbReference type="Proteomes" id="UP001597120"/>
    </source>
</evidence>
<proteinExistence type="predicted"/>
<dbReference type="Gene3D" id="3.90.960.10">
    <property type="entry name" value="YbaK/aminoacyl-tRNA synthetase-associated domain"/>
    <property type="match status" value="1"/>
</dbReference>
<evidence type="ECO:0008006" key="3">
    <source>
        <dbReference type="Google" id="ProtNLM"/>
    </source>
</evidence>
<gene>
    <name evidence="1" type="ORF">ACFQ03_24580</name>
</gene>
<dbReference type="Proteomes" id="UP001597120">
    <property type="component" value="Unassembled WGS sequence"/>
</dbReference>
<dbReference type="EMBL" id="JBHTIU010000106">
    <property type="protein sequence ID" value="MFD0872302.1"/>
    <property type="molecule type" value="Genomic_DNA"/>
</dbReference>
<reference evidence="2" key="1">
    <citation type="journal article" date="2019" name="Int. J. Syst. Evol. Microbiol.">
        <title>The Global Catalogue of Microorganisms (GCM) 10K type strain sequencing project: providing services to taxonomists for standard genome sequencing and annotation.</title>
        <authorList>
            <consortium name="The Broad Institute Genomics Platform"/>
            <consortium name="The Broad Institute Genome Sequencing Center for Infectious Disease"/>
            <person name="Wu L."/>
            <person name="Ma J."/>
        </authorList>
    </citation>
    <scope>NUCLEOTIDE SEQUENCE [LARGE SCALE GENOMIC DNA]</scope>
    <source>
        <strain evidence="2">CCUG 57263</strain>
    </source>
</reference>
<accession>A0ABW3DFQ6</accession>
<dbReference type="RefSeq" id="WP_379291620.1">
    <property type="nucleotide sequence ID" value="NZ_JBHTIU010000106.1"/>
</dbReference>
<protein>
    <recommendedName>
        <fullName evidence="3">YbaK/aminoacyl-tRNA synthetase-associated domain-containing protein</fullName>
    </recommendedName>
</protein>
<sequence>MNLLKESARRVQNLLSEMGYHNQVMELPDSTRTAQEAAEAIGCEVSQIAKSLIYPDSLSEADGEPGVRLCRPRKSTTSRMEILTYSKS</sequence>
<organism evidence="1 2">
    <name type="scientific">Paenibacillus residui</name>
    <dbReference type="NCBI Taxonomy" id="629724"/>
    <lineage>
        <taxon>Bacteria</taxon>
        <taxon>Bacillati</taxon>
        <taxon>Bacillota</taxon>
        <taxon>Bacilli</taxon>
        <taxon>Bacillales</taxon>
        <taxon>Paenibacillaceae</taxon>
        <taxon>Paenibacillus</taxon>
    </lineage>
</organism>
<comment type="caution">
    <text evidence="1">The sequence shown here is derived from an EMBL/GenBank/DDBJ whole genome shotgun (WGS) entry which is preliminary data.</text>
</comment>
<dbReference type="InterPro" id="IPR036754">
    <property type="entry name" value="YbaK/aa-tRNA-synt-asso_dom_sf"/>
</dbReference>
<keyword evidence="2" id="KW-1185">Reference proteome</keyword>